<dbReference type="Gene3D" id="3.40.630.30">
    <property type="match status" value="1"/>
</dbReference>
<evidence type="ECO:0000259" key="1">
    <source>
        <dbReference type="Pfam" id="PF13302"/>
    </source>
</evidence>
<dbReference type="SUPFAM" id="SSF55729">
    <property type="entry name" value="Acyl-CoA N-acyltransferases (Nat)"/>
    <property type="match status" value="1"/>
</dbReference>
<sequence>MNGCTAAHWTPVALEGEGVRLEPMRAGHAEGLARACADGRLWELWFTSVPRPEAMAAHVDAFLDRQARGEAMPMVVVRRSDGEVLGQTSFFGLDLAAPRAEIGYTWYAASAQRTAVNTETKLLMLSHAFEARGCIAVEFRTHWFNHRSRAAIARLGAKQDGVLRNHQRLPDGSFRDTVVFSIIQSEWPAVKRNLLHRLGRGTRPGES</sequence>
<name>A0ABS9HRY9_9GAMM</name>
<reference evidence="2" key="1">
    <citation type="submission" date="2022-01" db="EMBL/GenBank/DDBJ databases">
        <title>Lysobacter chinensis sp. nov., a bacterium isolated from cow dung compost.</title>
        <authorList>
            <person name="Liu Y."/>
        </authorList>
    </citation>
    <scope>NUCLEOTIDE SEQUENCE</scope>
    <source>
        <strain evidence="2">TLK-CK17</strain>
    </source>
</reference>
<feature type="domain" description="N-acetyltransferase" evidence="1">
    <location>
        <begin position="20"/>
        <end position="158"/>
    </location>
</feature>
<comment type="caution">
    <text evidence="2">The sequence shown here is derived from an EMBL/GenBank/DDBJ whole genome shotgun (WGS) entry which is preliminary data.</text>
</comment>
<accession>A0ABS9HRY9</accession>
<gene>
    <name evidence="2" type="ORF">L3V18_03400</name>
</gene>
<organism evidence="2 3">
    <name type="scientific">Marilutibacter chinensis</name>
    <dbReference type="NCBI Taxonomy" id="2912247"/>
    <lineage>
        <taxon>Bacteria</taxon>
        <taxon>Pseudomonadati</taxon>
        <taxon>Pseudomonadota</taxon>
        <taxon>Gammaproteobacteria</taxon>
        <taxon>Lysobacterales</taxon>
        <taxon>Lysobacteraceae</taxon>
        <taxon>Marilutibacter</taxon>
    </lineage>
</organism>
<proteinExistence type="predicted"/>
<reference evidence="2" key="2">
    <citation type="submission" date="2022-01" db="EMBL/GenBank/DDBJ databases">
        <authorList>
            <person name="Zhou L.Y."/>
        </authorList>
    </citation>
    <scope>NUCLEOTIDE SEQUENCE</scope>
    <source>
        <strain evidence="2">TLK-CK17</strain>
    </source>
</reference>
<dbReference type="RefSeq" id="WP_237053181.1">
    <property type="nucleotide sequence ID" value="NZ_JAKJPO010000001.1"/>
</dbReference>
<dbReference type="PANTHER" id="PTHR43610:SF1">
    <property type="entry name" value="N-ACETYLTRANSFERASE DOMAIN-CONTAINING PROTEIN"/>
    <property type="match status" value="1"/>
</dbReference>
<dbReference type="EMBL" id="JAKJPO010000001">
    <property type="protein sequence ID" value="MCF7220837.1"/>
    <property type="molecule type" value="Genomic_DNA"/>
</dbReference>
<dbReference type="InterPro" id="IPR000182">
    <property type="entry name" value="GNAT_dom"/>
</dbReference>
<evidence type="ECO:0000313" key="3">
    <source>
        <dbReference type="Proteomes" id="UP001430796"/>
    </source>
</evidence>
<dbReference type="Pfam" id="PF13302">
    <property type="entry name" value="Acetyltransf_3"/>
    <property type="match status" value="1"/>
</dbReference>
<dbReference type="Proteomes" id="UP001430796">
    <property type="component" value="Unassembled WGS sequence"/>
</dbReference>
<evidence type="ECO:0000313" key="2">
    <source>
        <dbReference type="EMBL" id="MCF7220837.1"/>
    </source>
</evidence>
<dbReference type="PANTHER" id="PTHR43610">
    <property type="entry name" value="BLL6696 PROTEIN"/>
    <property type="match status" value="1"/>
</dbReference>
<keyword evidence="3" id="KW-1185">Reference proteome</keyword>
<protein>
    <submittedName>
        <fullName evidence="2">GNAT family N-acetyltransferase</fullName>
    </submittedName>
</protein>
<dbReference type="InterPro" id="IPR016181">
    <property type="entry name" value="Acyl_CoA_acyltransferase"/>
</dbReference>